<evidence type="ECO:0000256" key="3">
    <source>
        <dbReference type="ARBA" id="ARBA00022723"/>
    </source>
</evidence>
<keyword evidence="4 5" id="KW-0408">Iron</keyword>
<feature type="region of interest" description="Disordered" evidence="6">
    <location>
        <begin position="137"/>
        <end position="165"/>
    </location>
</feature>
<evidence type="ECO:0000256" key="4">
    <source>
        <dbReference type="ARBA" id="ARBA00023004"/>
    </source>
</evidence>
<protein>
    <submittedName>
        <fullName evidence="7">Hemoglobin</fullName>
    </submittedName>
</protein>
<proteinExistence type="predicted"/>
<keyword evidence="8" id="KW-1185">Reference proteome</keyword>
<dbReference type="SUPFAM" id="SSF46458">
    <property type="entry name" value="Globin-like"/>
    <property type="match status" value="1"/>
</dbReference>
<dbReference type="GO" id="GO:0019825">
    <property type="term" value="F:oxygen binding"/>
    <property type="evidence" value="ECO:0007669"/>
    <property type="project" value="InterPro"/>
</dbReference>
<name>A0A7W8D2F3_9GAMM</name>
<keyword evidence="1" id="KW-0813">Transport</keyword>
<dbReference type="GO" id="GO:0046872">
    <property type="term" value="F:metal ion binding"/>
    <property type="evidence" value="ECO:0007669"/>
    <property type="project" value="UniProtKB-KW"/>
</dbReference>
<dbReference type="GO" id="GO:0020037">
    <property type="term" value="F:heme binding"/>
    <property type="evidence" value="ECO:0007669"/>
    <property type="project" value="InterPro"/>
</dbReference>
<keyword evidence="3 5" id="KW-0479">Metal-binding</keyword>
<dbReference type="EMBL" id="JACHHP010000001">
    <property type="protein sequence ID" value="MBB5206740.1"/>
    <property type="molecule type" value="Genomic_DNA"/>
</dbReference>
<evidence type="ECO:0000313" key="8">
    <source>
        <dbReference type="Proteomes" id="UP000521199"/>
    </source>
</evidence>
<dbReference type="RefSeq" id="WP_183959008.1">
    <property type="nucleotide sequence ID" value="NZ_JACHHP010000001.1"/>
</dbReference>
<feature type="binding site" description="distal binding residue" evidence="5">
    <location>
        <position position="92"/>
    </location>
    <ligand>
        <name>heme</name>
        <dbReference type="ChEBI" id="CHEBI:30413"/>
    </ligand>
    <ligandPart>
        <name>Fe</name>
        <dbReference type="ChEBI" id="CHEBI:18248"/>
    </ligandPart>
</feature>
<dbReference type="AlphaFoldDB" id="A0A7W8D2F3"/>
<dbReference type="Gene3D" id="1.10.490.10">
    <property type="entry name" value="Globins"/>
    <property type="match status" value="1"/>
</dbReference>
<organism evidence="7 8">
    <name type="scientific">Chiayiivirga flava</name>
    <dbReference type="NCBI Taxonomy" id="659595"/>
    <lineage>
        <taxon>Bacteria</taxon>
        <taxon>Pseudomonadati</taxon>
        <taxon>Pseudomonadota</taxon>
        <taxon>Gammaproteobacteria</taxon>
        <taxon>Lysobacterales</taxon>
        <taxon>Lysobacteraceae</taxon>
        <taxon>Chiayiivirga</taxon>
    </lineage>
</organism>
<evidence type="ECO:0000256" key="5">
    <source>
        <dbReference type="PIRSR" id="PIRSR601486-1"/>
    </source>
</evidence>
<dbReference type="CDD" id="cd00454">
    <property type="entry name" value="TrHb1_N"/>
    <property type="match status" value="1"/>
</dbReference>
<dbReference type="InterPro" id="IPR012292">
    <property type="entry name" value="Globin/Proto"/>
</dbReference>
<dbReference type="Proteomes" id="UP000521199">
    <property type="component" value="Unassembled WGS sequence"/>
</dbReference>
<evidence type="ECO:0000313" key="7">
    <source>
        <dbReference type="EMBL" id="MBB5206740.1"/>
    </source>
</evidence>
<sequence>MASIARIAPLLVLLLAQGCATPPRSLYADLGGRDGVDAIALELLSRTSDDSRIAHHFRNANIVRLHEKLVELICVEAGGPCVYSGASMAEAHAGRGLTEADFNALVENLIDAMESLDVPRRAQFRLLERLAAMHGEVLAPPRPRQARDDAASPPQDPTAAHRSGR</sequence>
<keyword evidence="2 5" id="KW-0349">Heme</keyword>
<comment type="caution">
    <text evidence="7">The sequence shown here is derived from an EMBL/GenBank/DDBJ whole genome shotgun (WGS) entry which is preliminary data.</text>
</comment>
<evidence type="ECO:0000256" key="2">
    <source>
        <dbReference type="ARBA" id="ARBA00022617"/>
    </source>
</evidence>
<gene>
    <name evidence="7" type="ORF">HNQ52_000256</name>
</gene>
<accession>A0A7W8D2F3</accession>
<reference evidence="7 8" key="1">
    <citation type="submission" date="2020-08" db="EMBL/GenBank/DDBJ databases">
        <title>Genomic Encyclopedia of Type Strains, Phase IV (KMG-IV): sequencing the most valuable type-strain genomes for metagenomic binning, comparative biology and taxonomic classification.</title>
        <authorList>
            <person name="Goeker M."/>
        </authorList>
    </citation>
    <scope>NUCLEOTIDE SEQUENCE [LARGE SCALE GENOMIC DNA]</scope>
    <source>
        <strain evidence="7 8">DSM 24163</strain>
    </source>
</reference>
<dbReference type="Pfam" id="PF01152">
    <property type="entry name" value="Bac_globin"/>
    <property type="match status" value="1"/>
</dbReference>
<evidence type="ECO:0000256" key="1">
    <source>
        <dbReference type="ARBA" id="ARBA00022448"/>
    </source>
</evidence>
<dbReference type="InterPro" id="IPR001486">
    <property type="entry name" value="Hemoglobin_trunc"/>
</dbReference>
<dbReference type="PROSITE" id="PS51257">
    <property type="entry name" value="PROKAR_LIPOPROTEIN"/>
    <property type="match status" value="1"/>
</dbReference>
<dbReference type="InterPro" id="IPR009050">
    <property type="entry name" value="Globin-like_sf"/>
</dbReference>
<evidence type="ECO:0000256" key="6">
    <source>
        <dbReference type="SAM" id="MobiDB-lite"/>
    </source>
</evidence>